<evidence type="ECO:0008006" key="4">
    <source>
        <dbReference type="Google" id="ProtNLM"/>
    </source>
</evidence>
<evidence type="ECO:0000256" key="1">
    <source>
        <dbReference type="SAM" id="Phobius"/>
    </source>
</evidence>
<sequence length="192" mass="21811">MGLIKSLVIDGVRKRYSPGNVITTLLESCIRFLQFVFGIAVIGLYAQDVDRARKAGLPMSPVSKWIYATVIGSLSSIAAIIYILLPCAAHRPLSSFRILQLPCLAFDSLMFVLWLVLFGMFAKMYIAVDYKRDAGLKRMHHAVWVDLVNLSFWAITAVWCGLRWWRGDRRATKQDAKNEQFAAEEGQMHEIR</sequence>
<proteinExistence type="predicted"/>
<dbReference type="PANTHER" id="PTHR42083">
    <property type="entry name" value="MARVEL DOMAIN-CONTAINING PROTEIN"/>
    <property type="match status" value="1"/>
</dbReference>
<dbReference type="AlphaFoldDB" id="A0AAF0DEF7"/>
<dbReference type="PANTHER" id="PTHR42083:SF1">
    <property type="entry name" value="MARVEL DOMAIN-CONTAINING PROTEIN"/>
    <property type="match status" value="1"/>
</dbReference>
<organism evidence="2 3">
    <name type="scientific">Emydomyces testavorans</name>
    <dbReference type="NCBI Taxonomy" id="2070801"/>
    <lineage>
        <taxon>Eukaryota</taxon>
        <taxon>Fungi</taxon>
        <taxon>Dikarya</taxon>
        <taxon>Ascomycota</taxon>
        <taxon>Pezizomycotina</taxon>
        <taxon>Eurotiomycetes</taxon>
        <taxon>Eurotiomycetidae</taxon>
        <taxon>Onygenales</taxon>
        <taxon>Nannizziopsiaceae</taxon>
        <taxon>Emydomyces</taxon>
    </lineage>
</organism>
<dbReference type="EMBL" id="CP120627">
    <property type="protein sequence ID" value="WEW55972.1"/>
    <property type="molecule type" value="Genomic_DNA"/>
</dbReference>
<feature type="transmembrane region" description="Helical" evidence="1">
    <location>
        <begin position="101"/>
        <end position="122"/>
    </location>
</feature>
<accession>A0AAF0DEF7</accession>
<evidence type="ECO:0000313" key="2">
    <source>
        <dbReference type="EMBL" id="WEW55972.1"/>
    </source>
</evidence>
<evidence type="ECO:0000313" key="3">
    <source>
        <dbReference type="Proteomes" id="UP001219355"/>
    </source>
</evidence>
<keyword evidence="1" id="KW-0472">Membrane</keyword>
<gene>
    <name evidence="2" type="ORF">PRK78_001407</name>
</gene>
<feature type="transmembrane region" description="Helical" evidence="1">
    <location>
        <begin position="21"/>
        <end position="45"/>
    </location>
</feature>
<feature type="transmembrane region" description="Helical" evidence="1">
    <location>
        <begin position="142"/>
        <end position="165"/>
    </location>
</feature>
<keyword evidence="1" id="KW-1133">Transmembrane helix</keyword>
<name>A0AAF0DEF7_9EURO</name>
<protein>
    <recommendedName>
        <fullName evidence="4">MARVEL domain-containing protein</fullName>
    </recommendedName>
</protein>
<reference evidence="2" key="1">
    <citation type="submission" date="2023-03" db="EMBL/GenBank/DDBJ databases">
        <title>Emydomyces testavorans Genome Sequence.</title>
        <authorList>
            <person name="Hoyer L."/>
        </authorList>
    </citation>
    <scope>NUCLEOTIDE SEQUENCE</scope>
    <source>
        <strain evidence="2">16-2883</strain>
    </source>
</reference>
<feature type="transmembrane region" description="Helical" evidence="1">
    <location>
        <begin position="65"/>
        <end position="89"/>
    </location>
</feature>
<keyword evidence="1" id="KW-0812">Transmembrane</keyword>
<keyword evidence="3" id="KW-1185">Reference proteome</keyword>
<dbReference type="Proteomes" id="UP001219355">
    <property type="component" value="Chromosome 1"/>
</dbReference>